<reference evidence="5" key="1">
    <citation type="submission" date="2022-02" db="EMBL/GenBank/DDBJ databases">
        <authorList>
            <person name="Henning P.M."/>
            <person name="McCubbin A.G."/>
            <person name="Shore J.S."/>
        </authorList>
    </citation>
    <scope>NUCLEOTIDE SEQUENCE</scope>
    <source>
        <strain evidence="5">F60SS</strain>
        <tissue evidence="5">Leaves</tissue>
    </source>
</reference>
<dbReference type="InterPro" id="IPR057135">
    <property type="entry name" value="At4g27190-like_LRR"/>
</dbReference>
<reference evidence="5" key="2">
    <citation type="journal article" date="2023" name="Plants (Basel)">
        <title>Annotation of the Turnera subulata (Passifloraceae) Draft Genome Reveals the S-Locus Evolved after the Divergence of Turneroideae from Passifloroideae in a Stepwise Manner.</title>
        <authorList>
            <person name="Henning P.M."/>
            <person name="Roalson E.H."/>
            <person name="Mir W."/>
            <person name="McCubbin A.G."/>
            <person name="Shore J.S."/>
        </authorList>
    </citation>
    <scope>NUCLEOTIDE SEQUENCE</scope>
    <source>
        <strain evidence="5">F60SS</strain>
    </source>
</reference>
<evidence type="ECO:0000313" key="5">
    <source>
        <dbReference type="EMBL" id="KAJ4842654.1"/>
    </source>
</evidence>
<name>A0A9Q0JI92_9ROSI</name>
<gene>
    <name evidence="5" type="ORF">Tsubulata_021293</name>
</gene>
<proteinExistence type="predicted"/>
<dbReference type="OrthoDB" id="1747797at2759"/>
<feature type="domain" description="Disease resistance protein At4g27190-like leucine-rich repeats" evidence="4">
    <location>
        <begin position="25"/>
        <end position="127"/>
    </location>
</feature>
<evidence type="ECO:0000313" key="6">
    <source>
        <dbReference type="Proteomes" id="UP001141552"/>
    </source>
</evidence>
<evidence type="ECO:0000256" key="3">
    <source>
        <dbReference type="SAM" id="MobiDB-lite"/>
    </source>
</evidence>
<feature type="domain" description="Disease resistance protein At4g27190-like leucine-rich repeats" evidence="4">
    <location>
        <begin position="456"/>
        <end position="574"/>
    </location>
</feature>
<dbReference type="InterPro" id="IPR050905">
    <property type="entry name" value="Plant_NBS-LRR"/>
</dbReference>
<evidence type="ECO:0000256" key="2">
    <source>
        <dbReference type="SAM" id="Coils"/>
    </source>
</evidence>
<evidence type="ECO:0000259" key="4">
    <source>
        <dbReference type="Pfam" id="PF23247"/>
    </source>
</evidence>
<feature type="compositionally biased region" description="Polar residues" evidence="3">
    <location>
        <begin position="1084"/>
        <end position="1104"/>
    </location>
</feature>
<feature type="coiled-coil region" evidence="2">
    <location>
        <begin position="1315"/>
        <end position="1370"/>
    </location>
</feature>
<evidence type="ECO:0000256" key="1">
    <source>
        <dbReference type="ARBA" id="ARBA00022821"/>
    </source>
</evidence>
<feature type="domain" description="Disease resistance protein At4g27190-like leucine-rich repeats" evidence="4">
    <location>
        <begin position="873"/>
        <end position="988"/>
    </location>
</feature>
<keyword evidence="1" id="KW-0611">Plant defense</keyword>
<dbReference type="EMBL" id="JAKUCV010002439">
    <property type="protein sequence ID" value="KAJ4842654.1"/>
    <property type="molecule type" value="Genomic_DNA"/>
</dbReference>
<accession>A0A9Q0JI92</accession>
<feature type="region of interest" description="Disordered" evidence="3">
    <location>
        <begin position="1084"/>
        <end position="1128"/>
    </location>
</feature>
<sequence length="1407" mass="157745">MGEDEEALVLFEEAFFEGRSWPGDLSLQRINNEKLWQSKLLESSLSFGNLKQLVVRGCDNLKYVFPFSMVKCLARLKHLTVERCEVMEEIVSREGMGEEEKMQTLMFPKLECPVLRKVSIEYCNKLKTFMGNIADNDANKDEPQEVQPLFDEKVAFPFLFELSLQNIDELEKIWPNQPGWDSFCKLKSLAISSCHKLVNIFPSNSLRIFESRGVVGGHLEKILEVEVVEEMHHDVAFFQLRQLDLSPLHKLRHIWSTDPQGNLNFSKLHSVRLWSCPTLQDVFPFSVAKNDLLQLEELRIWSCRLEEIVALQENGEEPMPCFVFPRLTSLNLLHLPGLKGFYAGQHTLDCPVLKELEARNCAIVRLFGSAFVNCYKSSGGTEIMEAIVNLLPATKILRLIDLEEESAVFQSNFLRLFPILERFGVYRSSFRELSLPQGCANKQLHRLKTLEMVKDCERLVNLAPSFASFENLTSMNVYGCDKLLCLVTTSTARSLVKLVELEVAYCDKLTEIVIQHKHKQADIGTAEEHEVVFTKLKNMFLGDLKNISSFCSGNCMFKFPSLEKLIVQACPKMQIFSHGRVTAPKLGEVIHRAKVAFDGVESLELSAFPQLEERQHGELSVKIFGRLGRVVYGMLQLQKAGHHGNDTQRHHNHCNESMQKIFDLEGLNGDEGPVSVLPSLRKLHMKNLPRLRCLWSGDPQGILPLSNLQDLRIDSCSSLRNIFTTSVVLGLCKLWRMEVKNCSMLEEIITTDGAEGTSSTDKIMFPRLRLLTLESLPNLTTICPAIGIKDFPALREITLEKCQNMKTFISSFLTGDLSNMKRDKQKGQSSSNGACDVLLGSASADHDKFHQVSFPNLDKLRVEWNDISGEMGHYGQFQEELFGSLKILELINFPSTCMAFPSHFLQKFTCLDTLTVSNAFFEAIILHAETNGTGDLSTAILPKLKKLKLSKLSILVHLSEELQPNPCLQNLETLKLLECGRLKRVVPPGASFQCIMTLKVSKCHSLVTLFSTSTAKCLVQLQRVIANDCEMLVNIVVDDENEPEDEALLSNLERECEIVRNRRYRVLGGQPKCHYTKAYQELEQTGMGSSPKPSLETSLANPTSLAKRPGSEPWVTENTNDIPSRDFPTDAKITASVEAQDQAMDDAPSQLAVAHGNPPATLTQNPSFSTAVDTLAPTLKIVPGDHQQTEKVRLLFEINLFVGNIPDPDSLSDTLQSCLKSSTSASPLAQAMVPFSTVSSNNRRRLLEICNSDPTTMSQEAVSALVIELERLAEASRSPLEASCLHHLLSSLRKVLSYSHLLLSSEHSSADLQKIQQQRAVEHSLSSELEALDEEEESLTKKLAEIKSKRKNLTRELRELEQSVVLSEQNAIPVAEAKFALSNLRSAFEVIRDVNHSPCASSNGKSI</sequence>
<dbReference type="Pfam" id="PF23247">
    <property type="entry name" value="LRR_RPS2"/>
    <property type="match status" value="5"/>
</dbReference>
<comment type="caution">
    <text evidence="5">The sequence shown here is derived from an EMBL/GenBank/DDBJ whole genome shotgun (WGS) entry which is preliminary data.</text>
</comment>
<keyword evidence="6" id="KW-1185">Reference proteome</keyword>
<organism evidence="5 6">
    <name type="scientific">Turnera subulata</name>
    <dbReference type="NCBI Taxonomy" id="218843"/>
    <lineage>
        <taxon>Eukaryota</taxon>
        <taxon>Viridiplantae</taxon>
        <taxon>Streptophyta</taxon>
        <taxon>Embryophyta</taxon>
        <taxon>Tracheophyta</taxon>
        <taxon>Spermatophyta</taxon>
        <taxon>Magnoliopsida</taxon>
        <taxon>eudicotyledons</taxon>
        <taxon>Gunneridae</taxon>
        <taxon>Pentapetalae</taxon>
        <taxon>rosids</taxon>
        <taxon>fabids</taxon>
        <taxon>Malpighiales</taxon>
        <taxon>Passifloraceae</taxon>
        <taxon>Turnera</taxon>
    </lineage>
</organism>
<keyword evidence="2" id="KW-0175">Coiled coil</keyword>
<dbReference type="PANTHER" id="PTHR33463">
    <property type="entry name" value="NB-ARC DOMAIN-CONTAINING PROTEIN-RELATED"/>
    <property type="match status" value="1"/>
</dbReference>
<feature type="domain" description="Disease resistance protein At4g27190-like leucine-rich repeats" evidence="4">
    <location>
        <begin position="161"/>
        <end position="304"/>
    </location>
</feature>
<dbReference type="Proteomes" id="UP001141552">
    <property type="component" value="Unassembled WGS sequence"/>
</dbReference>
<dbReference type="Gene3D" id="3.80.10.10">
    <property type="entry name" value="Ribonuclease Inhibitor"/>
    <property type="match status" value="5"/>
</dbReference>
<feature type="domain" description="Disease resistance protein At4g27190-like leucine-rich repeats" evidence="4">
    <location>
        <begin position="656"/>
        <end position="742"/>
    </location>
</feature>
<dbReference type="InterPro" id="IPR032675">
    <property type="entry name" value="LRR_dom_sf"/>
</dbReference>
<protein>
    <recommendedName>
        <fullName evidence="4">Disease resistance protein At4g27190-like leucine-rich repeats domain-containing protein</fullName>
    </recommendedName>
</protein>
<dbReference type="SUPFAM" id="SSF52047">
    <property type="entry name" value="RNI-like"/>
    <property type="match status" value="3"/>
</dbReference>